<keyword evidence="16" id="KW-1071">Ligand-gated ion channel</keyword>
<keyword evidence="2 20" id="KW-0813">Transport</keyword>
<keyword evidence="9 20" id="KW-0472">Membrane</keyword>
<dbReference type="GO" id="GO:0034707">
    <property type="term" value="C:chloride channel complex"/>
    <property type="evidence" value="ECO:0007669"/>
    <property type="project" value="UniProtKB-KW"/>
</dbReference>
<evidence type="ECO:0000259" key="23">
    <source>
        <dbReference type="Pfam" id="PF02932"/>
    </source>
</evidence>
<dbReference type="SUPFAM" id="SSF63712">
    <property type="entry name" value="Nicotinic receptor ligand binding domain-like"/>
    <property type="match status" value="1"/>
</dbReference>
<keyword evidence="11" id="KW-0675">Receptor</keyword>
<dbReference type="InterPro" id="IPR018000">
    <property type="entry name" value="Neurotransmitter_ion_chnl_CS"/>
</dbReference>
<comment type="subcellular location">
    <subcellularLocation>
        <location evidence="18">Postsynaptic cell membrane</location>
        <topology evidence="18">Multi-pass membrane protein</topology>
    </subcellularLocation>
</comment>
<keyword evidence="7" id="KW-0770">Synapse</keyword>
<evidence type="ECO:0000256" key="4">
    <source>
        <dbReference type="ARBA" id="ARBA00022692"/>
    </source>
</evidence>
<dbReference type="PRINTS" id="PR00252">
    <property type="entry name" value="NRIONCHANNEL"/>
</dbReference>
<dbReference type="InterPro" id="IPR006201">
    <property type="entry name" value="Neur_channel"/>
</dbReference>
<evidence type="ECO:0000256" key="9">
    <source>
        <dbReference type="ARBA" id="ARBA00023136"/>
    </source>
</evidence>
<evidence type="ECO:0000256" key="8">
    <source>
        <dbReference type="ARBA" id="ARBA00023065"/>
    </source>
</evidence>
<feature type="domain" description="Neurotransmitter-gated ion-channel ligand-binding" evidence="22">
    <location>
        <begin position="44"/>
        <end position="248"/>
    </location>
</feature>
<accession>A0A1B6IX47</accession>
<keyword evidence="5 20" id="KW-0732">Signal</keyword>
<name>A0A1B6IX47_9HEMI</name>
<dbReference type="CDD" id="cd19049">
    <property type="entry name" value="LGIC_TM_anion"/>
    <property type="match status" value="1"/>
</dbReference>
<feature type="chain" id="PRO_5022255461" description="Gamma-aminobutyric acid receptor subunit beta" evidence="20">
    <location>
        <begin position="34"/>
        <end position="559"/>
    </location>
</feature>
<evidence type="ECO:0000256" key="16">
    <source>
        <dbReference type="ARBA" id="ARBA00023286"/>
    </source>
</evidence>
<dbReference type="GO" id="GO:0099095">
    <property type="term" value="F:ligand-gated monoatomic anion channel activity"/>
    <property type="evidence" value="ECO:0007669"/>
    <property type="project" value="UniProtKB-ARBA"/>
</dbReference>
<evidence type="ECO:0000256" key="10">
    <source>
        <dbReference type="ARBA" id="ARBA00023157"/>
    </source>
</evidence>
<evidence type="ECO:0000256" key="20">
    <source>
        <dbReference type="RuleBase" id="RU000687"/>
    </source>
</evidence>
<dbReference type="PROSITE" id="PS00236">
    <property type="entry name" value="NEUROTR_ION_CHANNEL"/>
    <property type="match status" value="1"/>
</dbReference>
<organism evidence="24">
    <name type="scientific">Homalodisca liturata</name>
    <dbReference type="NCBI Taxonomy" id="320908"/>
    <lineage>
        <taxon>Eukaryota</taxon>
        <taxon>Metazoa</taxon>
        <taxon>Ecdysozoa</taxon>
        <taxon>Arthropoda</taxon>
        <taxon>Hexapoda</taxon>
        <taxon>Insecta</taxon>
        <taxon>Pterygota</taxon>
        <taxon>Neoptera</taxon>
        <taxon>Paraneoptera</taxon>
        <taxon>Hemiptera</taxon>
        <taxon>Auchenorrhyncha</taxon>
        <taxon>Membracoidea</taxon>
        <taxon>Cicadellidae</taxon>
        <taxon>Cicadellinae</taxon>
        <taxon>Proconiini</taxon>
        <taxon>Homalodisca</taxon>
    </lineage>
</organism>
<protein>
    <recommendedName>
        <fullName evidence="19">Gamma-aminobutyric acid receptor subunit beta</fullName>
    </recommendedName>
</protein>
<feature type="transmembrane region" description="Helical" evidence="20">
    <location>
        <begin position="249"/>
        <end position="272"/>
    </location>
</feature>
<evidence type="ECO:0000256" key="6">
    <source>
        <dbReference type="ARBA" id="ARBA00022989"/>
    </source>
</evidence>
<sequence>EMSTSAAVAATRLGFLSLYLTLWGLACVHQVAGYNTVFTANVSRTLDNLLAGGRYDKRIRPDMGGPPIVIAVNMHIKSFGPISETGQSYTMDVYFRQTWHDSRLRYSLQGLDEFSMSWLFLDKVWKPDTYFMNGKTSHLHRITSPNKFLRLRQDGYIVYSMRLTISARCKMHLRKFPMDTQRCPLLIGSYGYSTNEIVYKWEPGVTVEPGLELSQYDLANISVVGHHKFIRNVGEFSMIKANFLLRRNLGYYVLQMYVPCCLIVCCSFVSFWINPDDVPGRVTLAAMTVLSITTLGFIGRAALPKVNYATALDWFVILCFVTVFAVLVEYAIINFIDKIRVDIKRLLEERKKQQELREAQKEESGPEDEKEDEEEAILGKELDMDVEVTPIPLAVPKILMTYEMEDLEDEGHSSAGETEDLDSLKVEHLAVPLAETKLKVTRSYSVPTMTRGEYRFDHPRLVQDTSIDILLDQHQEPLAARVTLRSTLLIPVNMLKRFHILPTEEEVAASTEPPDKFSAIDIYSRLVFPLTYITLLTCYYLIYTYYMVDDKERYLDKYN</sequence>
<dbReference type="PANTHER" id="PTHR18945">
    <property type="entry name" value="NEUROTRANSMITTER GATED ION CHANNEL"/>
    <property type="match status" value="1"/>
</dbReference>
<dbReference type="GO" id="GO:0005254">
    <property type="term" value="F:chloride channel activity"/>
    <property type="evidence" value="ECO:0007669"/>
    <property type="project" value="UniProtKB-KW"/>
</dbReference>
<evidence type="ECO:0000256" key="12">
    <source>
        <dbReference type="ARBA" id="ARBA00023173"/>
    </source>
</evidence>
<evidence type="ECO:0000256" key="15">
    <source>
        <dbReference type="ARBA" id="ARBA00023257"/>
    </source>
</evidence>
<evidence type="ECO:0000256" key="21">
    <source>
        <dbReference type="SAM" id="MobiDB-lite"/>
    </source>
</evidence>
<keyword evidence="8 20" id="KW-0406">Ion transport</keyword>
<evidence type="ECO:0000259" key="22">
    <source>
        <dbReference type="Pfam" id="PF02931"/>
    </source>
</evidence>
<dbReference type="SUPFAM" id="SSF90112">
    <property type="entry name" value="Neurotransmitter-gated ion-channel transmembrane pore"/>
    <property type="match status" value="1"/>
</dbReference>
<keyword evidence="4 20" id="KW-0812">Transmembrane</keyword>
<keyword evidence="10" id="KW-1015">Disulfide bond</keyword>
<gene>
    <name evidence="24" type="ORF">g.9423</name>
</gene>
<keyword evidence="12" id="KW-0869">Chloride channel</keyword>
<dbReference type="Pfam" id="PF02931">
    <property type="entry name" value="Neur_chan_LBD"/>
    <property type="match status" value="1"/>
</dbReference>
<reference evidence="24" key="1">
    <citation type="submission" date="2015-11" db="EMBL/GenBank/DDBJ databases">
        <title>De novo transcriptome assembly of four potential Pierce s Disease insect vectors from Arizona vineyards.</title>
        <authorList>
            <person name="Tassone E.E."/>
        </authorList>
    </citation>
    <scope>NUCLEOTIDE SEQUENCE</scope>
</reference>
<feature type="domain" description="Neurotransmitter-gated ion-channel transmembrane" evidence="23">
    <location>
        <begin position="256"/>
        <end position="534"/>
    </location>
</feature>
<dbReference type="EMBL" id="GECU01016228">
    <property type="protein sequence ID" value="JAS91478.1"/>
    <property type="molecule type" value="Transcribed_RNA"/>
</dbReference>
<evidence type="ECO:0000256" key="5">
    <source>
        <dbReference type="ARBA" id="ARBA00022729"/>
    </source>
</evidence>
<evidence type="ECO:0000256" key="2">
    <source>
        <dbReference type="ARBA" id="ARBA00022448"/>
    </source>
</evidence>
<evidence type="ECO:0000256" key="13">
    <source>
        <dbReference type="ARBA" id="ARBA00023180"/>
    </source>
</evidence>
<dbReference type="Pfam" id="PF02932">
    <property type="entry name" value="Neur_chan_memb"/>
    <property type="match status" value="1"/>
</dbReference>
<dbReference type="GO" id="GO:0005230">
    <property type="term" value="F:extracellular ligand-gated monoatomic ion channel activity"/>
    <property type="evidence" value="ECO:0007669"/>
    <property type="project" value="InterPro"/>
</dbReference>
<keyword evidence="14" id="KW-0868">Chloride</keyword>
<dbReference type="InterPro" id="IPR036734">
    <property type="entry name" value="Neur_chan_lig-bd_sf"/>
</dbReference>
<dbReference type="InterPro" id="IPR006028">
    <property type="entry name" value="GABAA/Glycine_rcpt"/>
</dbReference>
<dbReference type="Gene3D" id="2.70.170.10">
    <property type="entry name" value="Neurotransmitter-gated ion-channel ligand-binding domain"/>
    <property type="match status" value="1"/>
</dbReference>
<keyword evidence="15" id="KW-0628">Postsynaptic cell membrane</keyword>
<evidence type="ECO:0000256" key="18">
    <source>
        <dbReference type="ARBA" id="ARBA00034104"/>
    </source>
</evidence>
<evidence type="ECO:0000256" key="17">
    <source>
        <dbReference type="ARBA" id="ARBA00023303"/>
    </source>
</evidence>
<evidence type="ECO:0000256" key="19">
    <source>
        <dbReference type="ARBA" id="ARBA00071250"/>
    </source>
</evidence>
<dbReference type="PRINTS" id="PR00253">
    <property type="entry name" value="GABAARECEPTR"/>
</dbReference>
<comment type="similarity">
    <text evidence="1">Belongs to the ligand-gated ion channel (TC 1.A.9) family. Gamma-aminobutyric acid receptor (TC 1.A.9.5) subfamily.</text>
</comment>
<dbReference type="InterPro" id="IPR036719">
    <property type="entry name" value="Neuro-gated_channel_TM_sf"/>
</dbReference>
<evidence type="ECO:0000256" key="11">
    <source>
        <dbReference type="ARBA" id="ARBA00023170"/>
    </source>
</evidence>
<dbReference type="InterPro" id="IPR006029">
    <property type="entry name" value="Neurotrans-gated_channel_TM"/>
</dbReference>
<feature type="region of interest" description="Disordered" evidence="21">
    <location>
        <begin position="354"/>
        <end position="375"/>
    </location>
</feature>
<proteinExistence type="inferred from homology"/>
<evidence type="ECO:0000256" key="1">
    <source>
        <dbReference type="ARBA" id="ARBA00010180"/>
    </source>
</evidence>
<keyword evidence="6 20" id="KW-1133">Transmembrane helix</keyword>
<dbReference type="InterPro" id="IPR038050">
    <property type="entry name" value="Neuro_actylchol_rec"/>
</dbReference>
<feature type="transmembrane region" description="Helical" evidence="20">
    <location>
        <begin position="284"/>
        <end position="303"/>
    </location>
</feature>
<keyword evidence="3" id="KW-1003">Cell membrane</keyword>
<dbReference type="GO" id="GO:0004888">
    <property type="term" value="F:transmembrane signaling receptor activity"/>
    <property type="evidence" value="ECO:0007669"/>
    <property type="project" value="InterPro"/>
</dbReference>
<feature type="transmembrane region" description="Helical" evidence="20">
    <location>
        <begin position="315"/>
        <end position="336"/>
    </location>
</feature>
<dbReference type="InterPro" id="IPR006202">
    <property type="entry name" value="Neur_chan_lig-bd"/>
</dbReference>
<keyword evidence="13" id="KW-0325">Glycoprotein</keyword>
<evidence type="ECO:0000313" key="24">
    <source>
        <dbReference type="EMBL" id="JAS91478.1"/>
    </source>
</evidence>
<dbReference type="FunFam" id="2.70.170.10:FF:000021">
    <property type="entry name" value="Gamma-aminobutyric acid receptor isoform 3b"/>
    <property type="match status" value="1"/>
</dbReference>
<dbReference type="NCBIfam" id="TIGR00860">
    <property type="entry name" value="LIC"/>
    <property type="match status" value="1"/>
</dbReference>
<feature type="signal peptide" evidence="20">
    <location>
        <begin position="1"/>
        <end position="33"/>
    </location>
</feature>
<keyword evidence="17 20" id="KW-0407">Ion channel</keyword>
<evidence type="ECO:0000256" key="14">
    <source>
        <dbReference type="ARBA" id="ARBA00023214"/>
    </source>
</evidence>
<evidence type="ECO:0000256" key="7">
    <source>
        <dbReference type="ARBA" id="ARBA00023018"/>
    </source>
</evidence>
<dbReference type="AlphaFoldDB" id="A0A1B6IX47"/>
<dbReference type="Gene3D" id="1.20.58.390">
    <property type="entry name" value="Neurotransmitter-gated ion-channel transmembrane domain"/>
    <property type="match status" value="1"/>
</dbReference>
<feature type="compositionally biased region" description="Basic and acidic residues" evidence="21">
    <location>
        <begin position="354"/>
        <end position="364"/>
    </location>
</feature>
<feature type="non-terminal residue" evidence="24">
    <location>
        <position position="1"/>
    </location>
</feature>
<dbReference type="GO" id="GO:0045211">
    <property type="term" value="C:postsynaptic membrane"/>
    <property type="evidence" value="ECO:0007669"/>
    <property type="project" value="UniProtKB-SubCell"/>
</dbReference>
<feature type="compositionally biased region" description="Acidic residues" evidence="21">
    <location>
        <begin position="365"/>
        <end position="375"/>
    </location>
</feature>
<evidence type="ECO:0000256" key="3">
    <source>
        <dbReference type="ARBA" id="ARBA00022475"/>
    </source>
</evidence>
<feature type="transmembrane region" description="Helical" evidence="20">
    <location>
        <begin position="526"/>
        <end position="546"/>
    </location>
</feature>